<reference evidence="1" key="1">
    <citation type="submission" date="2018-01" db="EMBL/GenBank/DDBJ databases">
        <authorList>
            <person name="Mao J.F."/>
        </authorList>
    </citation>
    <scope>NUCLEOTIDE SEQUENCE</scope>
    <source>
        <strain evidence="1">Huo1</strain>
        <tissue evidence="1">Leaf</tissue>
    </source>
</reference>
<dbReference type="InterPro" id="IPR012337">
    <property type="entry name" value="RNaseH-like_sf"/>
</dbReference>
<dbReference type="SMART" id="SM00614">
    <property type="entry name" value="ZnF_BED"/>
    <property type="match status" value="1"/>
</dbReference>
<keyword evidence="2" id="KW-1185">Reference proteome</keyword>
<evidence type="ECO:0000313" key="1">
    <source>
        <dbReference type="EMBL" id="KAG6413428.1"/>
    </source>
</evidence>
<dbReference type="Proteomes" id="UP000298416">
    <property type="component" value="Unassembled WGS sequence"/>
</dbReference>
<dbReference type="PANTHER" id="PTHR46481">
    <property type="entry name" value="ZINC FINGER BED DOMAIN-CONTAINING PROTEIN 4"/>
    <property type="match status" value="1"/>
</dbReference>
<dbReference type="AlphaFoldDB" id="A0A8X8ZQP4"/>
<comment type="caution">
    <text evidence="1">The sequence shown here is derived from an EMBL/GenBank/DDBJ whole genome shotgun (WGS) entry which is preliminary data.</text>
</comment>
<evidence type="ECO:0000313" key="2">
    <source>
        <dbReference type="Proteomes" id="UP000298416"/>
    </source>
</evidence>
<dbReference type="PANTHER" id="PTHR46481:SF7">
    <property type="entry name" value="ZINC FINGER BED DOMAIN-CONTAINING PROTEIN RICESLEEPER 2-LIKE"/>
    <property type="match status" value="1"/>
</dbReference>
<sequence length="329" mass="38685">MFESLHQTQVIPDFDEDEVMLEDIEVEELHPTSTETEKNEWKKRKTRVRSDVWQEYTKVMVKEGDLPVERPKAKCNRCSRRIAADPNKHGTSPLWKYYTSCVKKHEANKSQTVLNSDESGSMINWKFNQDRYDCVKMYLTRKMHLRIFSVFPPAMCGTHLNLVVERGLEEIGMLVRRVREAVKWIMASPARSEAFKDTAKLYKVETSKFLCMDVPTRWNSTYLMLESALPYAPVMALFEIVNSAFVRDLKQKTHNKKSIGVPEELDWHEVRRKCGYLKKFHKLTEEVSATSYPTCHTFFKEMCSIFTVIRRMEGHEDEDIKRMSTRMKS</sequence>
<name>A0A8X8ZQP4_SALSN</name>
<dbReference type="InterPro" id="IPR052035">
    <property type="entry name" value="ZnF_BED_domain_contain"/>
</dbReference>
<protein>
    <submittedName>
        <fullName evidence="1">Uncharacterized protein</fullName>
    </submittedName>
</protein>
<dbReference type="SUPFAM" id="SSF53098">
    <property type="entry name" value="Ribonuclease H-like"/>
    <property type="match status" value="1"/>
</dbReference>
<reference evidence="1" key="2">
    <citation type="submission" date="2020-08" db="EMBL/GenBank/DDBJ databases">
        <title>Plant Genome Project.</title>
        <authorList>
            <person name="Zhang R.-G."/>
        </authorList>
    </citation>
    <scope>NUCLEOTIDE SEQUENCE</scope>
    <source>
        <strain evidence="1">Huo1</strain>
        <tissue evidence="1">Leaf</tissue>
    </source>
</reference>
<dbReference type="EMBL" id="PNBA02000009">
    <property type="protein sequence ID" value="KAG6413428.1"/>
    <property type="molecule type" value="Genomic_DNA"/>
</dbReference>
<gene>
    <name evidence="1" type="ORF">SASPL_126137</name>
</gene>
<proteinExistence type="predicted"/>
<organism evidence="1">
    <name type="scientific">Salvia splendens</name>
    <name type="common">Scarlet sage</name>
    <dbReference type="NCBI Taxonomy" id="180675"/>
    <lineage>
        <taxon>Eukaryota</taxon>
        <taxon>Viridiplantae</taxon>
        <taxon>Streptophyta</taxon>
        <taxon>Embryophyta</taxon>
        <taxon>Tracheophyta</taxon>
        <taxon>Spermatophyta</taxon>
        <taxon>Magnoliopsida</taxon>
        <taxon>eudicotyledons</taxon>
        <taxon>Gunneridae</taxon>
        <taxon>Pentapetalae</taxon>
        <taxon>asterids</taxon>
        <taxon>lamiids</taxon>
        <taxon>Lamiales</taxon>
        <taxon>Lamiaceae</taxon>
        <taxon>Nepetoideae</taxon>
        <taxon>Mentheae</taxon>
        <taxon>Salviinae</taxon>
        <taxon>Salvia</taxon>
        <taxon>Salvia subgen. Calosphace</taxon>
        <taxon>core Calosphace</taxon>
    </lineage>
</organism>
<accession>A0A8X8ZQP4</accession>